<dbReference type="InterPro" id="IPR013024">
    <property type="entry name" value="GGCT-like"/>
</dbReference>
<organism evidence="2 3">
    <name type="scientific">Pigmentiphaga aceris</name>
    <dbReference type="NCBI Taxonomy" id="1940612"/>
    <lineage>
        <taxon>Bacteria</taxon>
        <taxon>Pseudomonadati</taxon>
        <taxon>Pseudomonadota</taxon>
        <taxon>Betaproteobacteria</taxon>
        <taxon>Burkholderiales</taxon>
        <taxon>Alcaligenaceae</taxon>
        <taxon>Pigmentiphaga</taxon>
    </lineage>
</organism>
<name>A0A5C0ARX4_9BURK</name>
<evidence type="ECO:0000313" key="3">
    <source>
        <dbReference type="Proteomes" id="UP000325161"/>
    </source>
</evidence>
<dbReference type="InterPro" id="IPR009288">
    <property type="entry name" value="AIG2-like_dom"/>
</dbReference>
<dbReference type="GO" id="GO:0016740">
    <property type="term" value="F:transferase activity"/>
    <property type="evidence" value="ECO:0007669"/>
    <property type="project" value="UniProtKB-KW"/>
</dbReference>
<sequence>MRHHVFAYGTLRSGEANDLAVHAESRGLPPPRTLGQARVPGRLVDFGGWPGLIDDGTLPGVLGEVFDVDASLLPLMDEIEEHVPGVDGCFVRRSIALQLDGLAVQAHYYPIDTRFLGDAVAIDHNDWIAYRQARDKAALDAAGIE</sequence>
<evidence type="ECO:0000259" key="1">
    <source>
        <dbReference type="Pfam" id="PF06094"/>
    </source>
</evidence>
<dbReference type="AlphaFoldDB" id="A0A5C0ARX4"/>
<dbReference type="Proteomes" id="UP000325161">
    <property type="component" value="Chromosome"/>
</dbReference>
<feature type="domain" description="Gamma-glutamylcyclotransferase AIG2-like" evidence="1">
    <location>
        <begin position="5"/>
        <end position="128"/>
    </location>
</feature>
<evidence type="ECO:0000313" key="2">
    <source>
        <dbReference type="EMBL" id="QEI04735.1"/>
    </source>
</evidence>
<reference evidence="2 3" key="1">
    <citation type="submission" date="2019-08" db="EMBL/GenBank/DDBJ databases">
        <title>Amphibian skin-associated Pigmentiphaga: genome sequence and occurrence across geography and hosts.</title>
        <authorList>
            <person name="Bletz M.C."/>
            <person name="Bunk B."/>
            <person name="Sproeer C."/>
            <person name="Biwer P."/>
            <person name="Reiter S."/>
            <person name="Rabemananjara F.C.E."/>
            <person name="Schulz S."/>
            <person name="Overmann J."/>
            <person name="Vences M."/>
        </authorList>
    </citation>
    <scope>NUCLEOTIDE SEQUENCE [LARGE SCALE GENOMIC DNA]</scope>
    <source>
        <strain evidence="2 3">Mada1488</strain>
    </source>
</reference>
<dbReference type="EMBL" id="CP043046">
    <property type="protein sequence ID" value="QEI04735.1"/>
    <property type="molecule type" value="Genomic_DNA"/>
</dbReference>
<dbReference type="KEGG" id="pacr:FXN63_01915"/>
<proteinExistence type="predicted"/>
<dbReference type="RefSeq" id="WP_148812325.1">
    <property type="nucleotide sequence ID" value="NZ_CP043046.1"/>
</dbReference>
<dbReference type="Gene3D" id="3.10.490.10">
    <property type="entry name" value="Gamma-glutamyl cyclotransferase-like"/>
    <property type="match status" value="1"/>
</dbReference>
<dbReference type="OrthoDB" id="8538589at2"/>
<dbReference type="Pfam" id="PF06094">
    <property type="entry name" value="GGACT"/>
    <property type="match status" value="1"/>
</dbReference>
<dbReference type="SUPFAM" id="SSF110857">
    <property type="entry name" value="Gamma-glutamyl cyclotransferase-like"/>
    <property type="match status" value="1"/>
</dbReference>
<keyword evidence="2" id="KW-0808">Transferase</keyword>
<gene>
    <name evidence="2" type="ORF">FXN63_01915</name>
</gene>
<accession>A0A5C0ARX4</accession>
<dbReference type="InterPro" id="IPR036568">
    <property type="entry name" value="GGCT-like_sf"/>
</dbReference>
<keyword evidence="3" id="KW-1185">Reference proteome</keyword>
<dbReference type="CDD" id="cd06661">
    <property type="entry name" value="GGCT_like"/>
    <property type="match status" value="1"/>
</dbReference>
<protein>
    <submittedName>
        <fullName evidence="2">Gamma-glutamylcyclotransferase</fullName>
    </submittedName>
</protein>